<feature type="signal peptide" evidence="1">
    <location>
        <begin position="1"/>
        <end position="24"/>
    </location>
</feature>
<proteinExistence type="predicted"/>
<evidence type="ECO:0000256" key="1">
    <source>
        <dbReference type="SAM" id="SignalP"/>
    </source>
</evidence>
<evidence type="ECO:0000313" key="3">
    <source>
        <dbReference type="Proteomes" id="UP000697998"/>
    </source>
</evidence>
<dbReference type="AlphaFoldDB" id="A0A935PVP5"/>
<evidence type="ECO:0000313" key="2">
    <source>
        <dbReference type="EMBL" id="MBK7674200.1"/>
    </source>
</evidence>
<organism evidence="2 3">
    <name type="scientific">Candidatus Accumulibacter proximus</name>
    <dbReference type="NCBI Taxonomy" id="2954385"/>
    <lineage>
        <taxon>Bacteria</taxon>
        <taxon>Pseudomonadati</taxon>
        <taxon>Pseudomonadota</taxon>
        <taxon>Betaproteobacteria</taxon>
        <taxon>Candidatus Accumulibacter</taxon>
    </lineage>
</organism>
<reference evidence="2 3" key="1">
    <citation type="submission" date="2020-10" db="EMBL/GenBank/DDBJ databases">
        <title>Connecting structure to function with the recovery of over 1000 high-quality activated sludge metagenome-assembled genomes encoding full-length rRNA genes using long-read sequencing.</title>
        <authorList>
            <person name="Singleton C.M."/>
            <person name="Petriglieri F."/>
            <person name="Kristensen J.M."/>
            <person name="Kirkegaard R.H."/>
            <person name="Michaelsen T.Y."/>
            <person name="Andersen M.H."/>
            <person name="Karst S.M."/>
            <person name="Dueholm M.S."/>
            <person name="Nielsen P.H."/>
            <person name="Albertsen M."/>
        </authorList>
    </citation>
    <scope>NUCLEOTIDE SEQUENCE [LARGE SCALE GENOMIC DNA]</scope>
    <source>
        <strain evidence="2">EsbW_18-Q3-R4-48_BATAC.285</strain>
    </source>
</reference>
<comment type="caution">
    <text evidence="2">The sequence shown here is derived from an EMBL/GenBank/DDBJ whole genome shotgun (WGS) entry which is preliminary data.</text>
</comment>
<accession>A0A935PVP5</accession>
<protein>
    <submittedName>
        <fullName evidence="2">Uncharacterized protein</fullName>
    </submittedName>
</protein>
<dbReference type="Proteomes" id="UP000697998">
    <property type="component" value="Unassembled WGS sequence"/>
</dbReference>
<keyword evidence="1" id="KW-0732">Signal</keyword>
<sequence>MKGMNNIAVVLTSVGLLASASAQAMLFDRGGGLIRDDVLKVTWLKDAHCATSSGYDADGRMD</sequence>
<name>A0A935PVP5_9PROT</name>
<dbReference type="EMBL" id="JADJMH010000002">
    <property type="protein sequence ID" value="MBK7674200.1"/>
    <property type="molecule type" value="Genomic_DNA"/>
</dbReference>
<feature type="chain" id="PRO_5037459095" evidence="1">
    <location>
        <begin position="25"/>
        <end position="62"/>
    </location>
</feature>
<gene>
    <name evidence="2" type="ORF">IPJ27_05210</name>
</gene>